<comment type="caution">
    <text evidence="2">The sequence shown here is derived from an EMBL/GenBank/DDBJ whole genome shotgun (WGS) entry which is preliminary data.</text>
</comment>
<evidence type="ECO:0008006" key="4">
    <source>
        <dbReference type="Google" id="ProtNLM"/>
    </source>
</evidence>
<dbReference type="Proteomes" id="UP000241764">
    <property type="component" value="Unassembled WGS sequence"/>
</dbReference>
<feature type="signal peptide" evidence="1">
    <location>
        <begin position="1"/>
        <end position="35"/>
    </location>
</feature>
<evidence type="ECO:0000313" key="2">
    <source>
        <dbReference type="EMBL" id="PSH65919.1"/>
    </source>
</evidence>
<keyword evidence="1" id="KW-0732">Signal</keyword>
<organism evidence="2 3">
    <name type="scientific">Phyllobacterium sophorae</name>
    <dbReference type="NCBI Taxonomy" id="1520277"/>
    <lineage>
        <taxon>Bacteria</taxon>
        <taxon>Pseudomonadati</taxon>
        <taxon>Pseudomonadota</taxon>
        <taxon>Alphaproteobacteria</taxon>
        <taxon>Hyphomicrobiales</taxon>
        <taxon>Phyllobacteriaceae</taxon>
        <taxon>Phyllobacterium</taxon>
    </lineage>
</organism>
<accession>A0A2P7BHL0</accession>
<dbReference type="EMBL" id="PGGM01000002">
    <property type="protein sequence ID" value="PSH65919.1"/>
    <property type="molecule type" value="Genomic_DNA"/>
</dbReference>
<evidence type="ECO:0000256" key="1">
    <source>
        <dbReference type="SAM" id="SignalP"/>
    </source>
</evidence>
<keyword evidence="3" id="KW-1185">Reference proteome</keyword>
<reference evidence="3" key="1">
    <citation type="submission" date="2017-11" db="EMBL/GenBank/DDBJ databases">
        <authorList>
            <person name="Kuznetsova I."/>
            <person name="Sazanova A."/>
            <person name="Chirak E."/>
            <person name="Safronova V."/>
            <person name="Willems A."/>
        </authorList>
    </citation>
    <scope>NUCLEOTIDE SEQUENCE [LARGE SCALE GENOMIC DNA]</scope>
    <source>
        <strain evidence="3">CCBAU 03422</strain>
    </source>
</reference>
<proteinExistence type="predicted"/>
<sequence length="155" mass="17468">MIRTGIKMQISSRIRRMALCVVIFWPALVASHAIAQDTSWPATTEEDLRKVITGATLTGEVKAEPPFNFTEFLGPDGKSRGKMIECCKLDQVLTNGMSYSGDWTLEKDSLCLTYEGEEQKICWRLQVKGDRFRMVDHQFGRVGEGQIRPGNPDNL</sequence>
<dbReference type="AlphaFoldDB" id="A0A2P7BHL0"/>
<name>A0A2P7BHL0_9HYPH</name>
<protein>
    <recommendedName>
        <fullName evidence="4">DUF995 domain-containing protein</fullName>
    </recommendedName>
</protein>
<gene>
    <name evidence="2" type="ORF">CU103_04715</name>
</gene>
<evidence type="ECO:0000313" key="3">
    <source>
        <dbReference type="Proteomes" id="UP000241764"/>
    </source>
</evidence>
<feature type="chain" id="PRO_5015202035" description="DUF995 domain-containing protein" evidence="1">
    <location>
        <begin position="36"/>
        <end position="155"/>
    </location>
</feature>